<name>A0ABU1ZNC3_9BURK</name>
<feature type="transmembrane region" description="Helical" evidence="1">
    <location>
        <begin position="64"/>
        <end position="83"/>
    </location>
</feature>
<feature type="transmembrane region" description="Helical" evidence="1">
    <location>
        <begin position="95"/>
        <end position="119"/>
    </location>
</feature>
<gene>
    <name evidence="2" type="ORF">J2X15_002338</name>
</gene>
<evidence type="ECO:0000313" key="2">
    <source>
        <dbReference type="EMBL" id="MDR7307052.1"/>
    </source>
</evidence>
<dbReference type="EMBL" id="JAVDXO010000004">
    <property type="protein sequence ID" value="MDR7307052.1"/>
    <property type="molecule type" value="Genomic_DNA"/>
</dbReference>
<feature type="transmembrane region" description="Helical" evidence="1">
    <location>
        <begin position="204"/>
        <end position="221"/>
    </location>
</feature>
<proteinExistence type="predicted"/>
<evidence type="ECO:0000313" key="3">
    <source>
        <dbReference type="Proteomes" id="UP001268089"/>
    </source>
</evidence>
<feature type="transmembrane region" description="Helical" evidence="1">
    <location>
        <begin position="139"/>
        <end position="156"/>
    </location>
</feature>
<keyword evidence="1" id="KW-0812">Transmembrane</keyword>
<feature type="transmembrane region" description="Helical" evidence="1">
    <location>
        <begin position="177"/>
        <end position="198"/>
    </location>
</feature>
<organism evidence="2 3">
    <name type="scientific">Rhodoferax saidenbachensis</name>
    <dbReference type="NCBI Taxonomy" id="1484693"/>
    <lineage>
        <taxon>Bacteria</taxon>
        <taxon>Pseudomonadati</taxon>
        <taxon>Pseudomonadota</taxon>
        <taxon>Betaproteobacteria</taxon>
        <taxon>Burkholderiales</taxon>
        <taxon>Comamonadaceae</taxon>
        <taxon>Rhodoferax</taxon>
    </lineage>
</organism>
<feature type="transmembrane region" description="Helical" evidence="1">
    <location>
        <begin position="25"/>
        <end position="44"/>
    </location>
</feature>
<keyword evidence="3" id="KW-1185">Reference proteome</keyword>
<comment type="caution">
    <text evidence="2">The sequence shown here is derived from an EMBL/GenBank/DDBJ whole genome shotgun (WGS) entry which is preliminary data.</text>
</comment>
<accession>A0ABU1ZNC3</accession>
<reference evidence="2 3" key="1">
    <citation type="submission" date="2023-07" db="EMBL/GenBank/DDBJ databases">
        <title>Sorghum-associated microbial communities from plants grown in Nebraska, USA.</title>
        <authorList>
            <person name="Schachtman D."/>
        </authorList>
    </citation>
    <scope>NUCLEOTIDE SEQUENCE [LARGE SCALE GENOMIC DNA]</scope>
    <source>
        <strain evidence="2 3">BE308</strain>
    </source>
</reference>
<keyword evidence="1" id="KW-0472">Membrane</keyword>
<sequence>MVGTAHPTALHQVRAAVLANVKPGLVLWCGLVLLLAAYAWSPAVQSGLTQWGAFKQAWGYPGSFFTYAAFAVLVPELLAWAVLRLPVPPTIVRDMAFAFLVFGVIGMSVQVLYAVQVGLFGSGNDAATIVKKMLFDQLVYSPVSNFFMVAVFIWKDEGFTAASLRRFFTTDFLSQRYLPVIIAVWCVWGPGVLVIYFMPTALQFPVASLILSFWILIFKFMRKA</sequence>
<keyword evidence="1" id="KW-1133">Transmembrane helix</keyword>
<dbReference type="Proteomes" id="UP001268089">
    <property type="component" value="Unassembled WGS sequence"/>
</dbReference>
<protein>
    <recommendedName>
        <fullName evidence="4">DUF4386 domain-containing protein</fullName>
    </recommendedName>
</protein>
<evidence type="ECO:0000256" key="1">
    <source>
        <dbReference type="SAM" id="Phobius"/>
    </source>
</evidence>
<evidence type="ECO:0008006" key="4">
    <source>
        <dbReference type="Google" id="ProtNLM"/>
    </source>
</evidence>
<dbReference type="RefSeq" id="WP_310342916.1">
    <property type="nucleotide sequence ID" value="NZ_JAVDXO010000004.1"/>
</dbReference>